<reference evidence="19" key="1">
    <citation type="journal article" date="2023" name="Mol. Phylogenet. Evol.">
        <title>Genome-scale phylogeny and comparative genomics of the fungal order Sordariales.</title>
        <authorList>
            <person name="Hensen N."/>
            <person name="Bonometti L."/>
            <person name="Westerberg I."/>
            <person name="Brannstrom I.O."/>
            <person name="Guillou S."/>
            <person name="Cros-Aarteil S."/>
            <person name="Calhoun S."/>
            <person name="Haridas S."/>
            <person name="Kuo A."/>
            <person name="Mondo S."/>
            <person name="Pangilinan J."/>
            <person name="Riley R."/>
            <person name="LaButti K."/>
            <person name="Andreopoulos B."/>
            <person name="Lipzen A."/>
            <person name="Chen C."/>
            <person name="Yan M."/>
            <person name="Daum C."/>
            <person name="Ng V."/>
            <person name="Clum A."/>
            <person name="Steindorff A."/>
            <person name="Ohm R.A."/>
            <person name="Martin F."/>
            <person name="Silar P."/>
            <person name="Natvig D.O."/>
            <person name="Lalanne C."/>
            <person name="Gautier V."/>
            <person name="Ament-Velasquez S.L."/>
            <person name="Kruys A."/>
            <person name="Hutchinson M.I."/>
            <person name="Powell A.J."/>
            <person name="Barry K."/>
            <person name="Miller A.N."/>
            <person name="Grigoriev I.V."/>
            <person name="Debuchy R."/>
            <person name="Gladieux P."/>
            <person name="Hiltunen Thoren M."/>
            <person name="Johannesson H."/>
        </authorList>
    </citation>
    <scope>NUCLEOTIDE SEQUENCE</scope>
    <source>
        <strain evidence="19">CBS 118394</strain>
    </source>
</reference>
<organism evidence="19 20">
    <name type="scientific">Apodospora peruviana</name>
    <dbReference type="NCBI Taxonomy" id="516989"/>
    <lineage>
        <taxon>Eukaryota</taxon>
        <taxon>Fungi</taxon>
        <taxon>Dikarya</taxon>
        <taxon>Ascomycota</taxon>
        <taxon>Pezizomycotina</taxon>
        <taxon>Sordariomycetes</taxon>
        <taxon>Sordariomycetidae</taxon>
        <taxon>Sordariales</taxon>
        <taxon>Lasiosphaeriaceae</taxon>
        <taxon>Apodospora</taxon>
    </lineage>
</organism>
<keyword evidence="13 17" id="KW-0472">Membrane</keyword>
<evidence type="ECO:0000256" key="15">
    <source>
        <dbReference type="ARBA" id="ARBA00051495"/>
    </source>
</evidence>
<evidence type="ECO:0000313" key="19">
    <source>
        <dbReference type="EMBL" id="KAK3314627.1"/>
    </source>
</evidence>
<feature type="domain" description="3-oxo-5-alpha-steroid 4-dehydrogenase C-terminal" evidence="18">
    <location>
        <begin position="166"/>
        <end position="315"/>
    </location>
</feature>
<evidence type="ECO:0000256" key="17">
    <source>
        <dbReference type="SAM" id="Phobius"/>
    </source>
</evidence>
<feature type="transmembrane region" description="Helical" evidence="17">
    <location>
        <begin position="91"/>
        <end position="115"/>
    </location>
</feature>
<keyword evidence="9" id="KW-0521">NADP</keyword>
<sequence>MASKFSVKLTNRNPKQPIRKLPAHLELPRDVNVEDAKALIARLSGISDYNRVGLYSPTTKKTLKNRKALVIDEEGVLASGELIVKDLGPQIAWRTVFVIEYFGPILFHAVVPFLLRPYIYRIYPYVYKSETETPISTVQWLLFALFQLHFLKREYETLFVHRFSANTMPAFNIFRNSAFYWLMSGLLCSLHIYAPGSAADRNELGLLDYVGLALFVVGETCNWIVHQHLSTLRKPGGTEKGIPNCIGSNLVTSPNYMFEVTAWLGVILISRSFSVVAFIATGILYMRSWSRDKERALRKEFGDRYKKKKYTMLPGLI</sequence>
<evidence type="ECO:0000256" key="2">
    <source>
        <dbReference type="ARBA" id="ARBA00005194"/>
    </source>
</evidence>
<gene>
    <name evidence="19" type="ORF">B0H66DRAFT_563269</name>
</gene>
<dbReference type="GO" id="GO:0042761">
    <property type="term" value="P:very long-chain fatty acid biosynthetic process"/>
    <property type="evidence" value="ECO:0007669"/>
    <property type="project" value="TreeGrafter"/>
</dbReference>
<evidence type="ECO:0000256" key="11">
    <source>
        <dbReference type="ARBA" id="ARBA00023002"/>
    </source>
</evidence>
<evidence type="ECO:0000256" key="8">
    <source>
        <dbReference type="ARBA" id="ARBA00022832"/>
    </source>
</evidence>
<dbReference type="PANTHER" id="PTHR10556">
    <property type="entry name" value="3-OXO-5-ALPHA-STEROID 4-DEHYDROGENASE"/>
    <property type="match status" value="1"/>
</dbReference>
<comment type="function">
    <text evidence="16">Catalyzes the last of the four reactions of the long-chain fatty acids elongation cycle. This endoplasmic reticulum-bound enzymatic process, allows the addition of 2 carbons to the chain of long- and very long-chain fatty acids/VLCFAs per cycle. This enzyme reduces the trans-2,3-enoyl-CoA fatty acid intermediate to an acyl-CoA that can be further elongated by entering a new cycle of elongation. Thereby, it participates in the production of VLCFAs of different chain lengths that are involved in multiple biological processes as precursors of membrane lipids and lipid mediators.</text>
</comment>
<evidence type="ECO:0000256" key="6">
    <source>
        <dbReference type="ARBA" id="ARBA00022692"/>
    </source>
</evidence>
<proteinExistence type="inferred from homology"/>
<evidence type="ECO:0000256" key="16">
    <source>
        <dbReference type="ARBA" id="ARBA00058640"/>
    </source>
</evidence>
<keyword evidence="7" id="KW-0256">Endoplasmic reticulum</keyword>
<evidence type="ECO:0000259" key="18">
    <source>
        <dbReference type="Pfam" id="PF02544"/>
    </source>
</evidence>
<keyword evidence="20" id="KW-1185">Reference proteome</keyword>
<dbReference type="GO" id="GO:0005789">
    <property type="term" value="C:endoplasmic reticulum membrane"/>
    <property type="evidence" value="ECO:0007669"/>
    <property type="project" value="UniProtKB-SubCell"/>
</dbReference>
<comment type="subcellular location">
    <subcellularLocation>
        <location evidence="1">Endoplasmic reticulum membrane</location>
        <topology evidence="1">Multi-pass membrane protein</topology>
    </subcellularLocation>
</comment>
<feature type="transmembrane region" description="Helical" evidence="17">
    <location>
        <begin position="135"/>
        <end position="151"/>
    </location>
</feature>
<comment type="catalytic activity">
    <reaction evidence="15">
        <text>a very-long-chain 2,3-saturated fatty acyl-CoA + NADP(+) = a very-long-chain (2E)-enoyl-CoA + NADPH + H(+)</text>
        <dbReference type="Rhea" id="RHEA:14473"/>
        <dbReference type="ChEBI" id="CHEBI:15378"/>
        <dbReference type="ChEBI" id="CHEBI:57783"/>
        <dbReference type="ChEBI" id="CHEBI:58349"/>
        <dbReference type="ChEBI" id="CHEBI:83724"/>
        <dbReference type="ChEBI" id="CHEBI:83728"/>
        <dbReference type="EC" id="1.3.1.93"/>
    </reaction>
</comment>
<keyword evidence="6 17" id="KW-0812">Transmembrane</keyword>
<comment type="pathway">
    <text evidence="2">Lipid metabolism; fatty acid biosynthesis.</text>
</comment>
<keyword evidence="5" id="KW-0444">Lipid biosynthesis</keyword>
<feature type="transmembrane region" description="Helical" evidence="17">
    <location>
        <begin position="262"/>
        <end position="285"/>
    </location>
</feature>
<evidence type="ECO:0000256" key="4">
    <source>
        <dbReference type="ARBA" id="ARBA00012530"/>
    </source>
</evidence>
<evidence type="ECO:0000256" key="7">
    <source>
        <dbReference type="ARBA" id="ARBA00022824"/>
    </source>
</evidence>
<feature type="transmembrane region" description="Helical" evidence="17">
    <location>
        <begin position="178"/>
        <end position="194"/>
    </location>
</feature>
<keyword evidence="10 17" id="KW-1133">Transmembrane helix</keyword>
<reference evidence="19" key="2">
    <citation type="submission" date="2023-06" db="EMBL/GenBank/DDBJ databases">
        <authorList>
            <consortium name="Lawrence Berkeley National Laboratory"/>
            <person name="Haridas S."/>
            <person name="Hensen N."/>
            <person name="Bonometti L."/>
            <person name="Westerberg I."/>
            <person name="Brannstrom I.O."/>
            <person name="Guillou S."/>
            <person name="Cros-Aarteil S."/>
            <person name="Calhoun S."/>
            <person name="Kuo A."/>
            <person name="Mondo S."/>
            <person name="Pangilinan J."/>
            <person name="Riley R."/>
            <person name="Labutti K."/>
            <person name="Andreopoulos B."/>
            <person name="Lipzen A."/>
            <person name="Chen C."/>
            <person name="Yanf M."/>
            <person name="Daum C."/>
            <person name="Ng V."/>
            <person name="Clum A."/>
            <person name="Steindorff A."/>
            <person name="Ohm R."/>
            <person name="Martin F."/>
            <person name="Silar P."/>
            <person name="Natvig D."/>
            <person name="Lalanne C."/>
            <person name="Gautier V."/>
            <person name="Ament-Velasquez S.L."/>
            <person name="Kruys A."/>
            <person name="Hutchinson M.I."/>
            <person name="Powell A.J."/>
            <person name="Barry K."/>
            <person name="Miller A.N."/>
            <person name="Grigoriev I.V."/>
            <person name="Debuchy R."/>
            <person name="Gladieux P."/>
            <person name="Thoren M.H."/>
            <person name="Johannesson H."/>
        </authorList>
    </citation>
    <scope>NUCLEOTIDE SEQUENCE</scope>
    <source>
        <strain evidence="19">CBS 118394</strain>
    </source>
</reference>
<keyword evidence="14" id="KW-0275">Fatty acid biosynthesis</keyword>
<dbReference type="Gene3D" id="1.20.120.1630">
    <property type="match status" value="1"/>
</dbReference>
<comment type="similarity">
    <text evidence="3">Belongs to the steroid 5-alpha reductase family.</text>
</comment>
<dbReference type="PROSITE" id="PS50244">
    <property type="entry name" value="S5A_REDUCTASE"/>
    <property type="match status" value="1"/>
</dbReference>
<dbReference type="InterPro" id="IPR001104">
    <property type="entry name" value="3-oxo-5_a-steroid_4-DH_C"/>
</dbReference>
<accession>A0AAE0M0J2</accession>
<evidence type="ECO:0000256" key="10">
    <source>
        <dbReference type="ARBA" id="ARBA00022989"/>
    </source>
</evidence>
<evidence type="ECO:0000256" key="12">
    <source>
        <dbReference type="ARBA" id="ARBA00023098"/>
    </source>
</evidence>
<dbReference type="AlphaFoldDB" id="A0AAE0M0J2"/>
<dbReference type="PANTHER" id="PTHR10556:SF28">
    <property type="entry name" value="VERY-LONG-CHAIN ENOYL-COA REDUCTASE"/>
    <property type="match status" value="1"/>
</dbReference>
<keyword evidence="12" id="KW-0443">Lipid metabolism</keyword>
<dbReference type="EMBL" id="JAUEDM010000006">
    <property type="protein sequence ID" value="KAK3314627.1"/>
    <property type="molecule type" value="Genomic_DNA"/>
</dbReference>
<dbReference type="InterPro" id="IPR039357">
    <property type="entry name" value="SRD5A/TECR"/>
</dbReference>
<evidence type="ECO:0000256" key="3">
    <source>
        <dbReference type="ARBA" id="ARBA00007742"/>
    </source>
</evidence>
<protein>
    <recommendedName>
        <fullName evidence="4">very-long-chain enoyl-CoA reductase</fullName>
        <ecNumber evidence="4">1.3.1.93</ecNumber>
    </recommendedName>
</protein>
<keyword evidence="8" id="KW-0276">Fatty acid metabolism</keyword>
<dbReference type="Pfam" id="PF02544">
    <property type="entry name" value="Steroid_dh"/>
    <property type="match status" value="1"/>
</dbReference>
<dbReference type="Proteomes" id="UP001283341">
    <property type="component" value="Unassembled WGS sequence"/>
</dbReference>
<evidence type="ECO:0000256" key="5">
    <source>
        <dbReference type="ARBA" id="ARBA00022516"/>
    </source>
</evidence>
<comment type="caution">
    <text evidence="19">The sequence shown here is derived from an EMBL/GenBank/DDBJ whole genome shotgun (WGS) entry which is preliminary data.</text>
</comment>
<evidence type="ECO:0000256" key="14">
    <source>
        <dbReference type="ARBA" id="ARBA00023160"/>
    </source>
</evidence>
<dbReference type="GO" id="GO:0102758">
    <property type="term" value="F:very-long-chain enoyl-CoA reductase activity"/>
    <property type="evidence" value="ECO:0007669"/>
    <property type="project" value="UniProtKB-EC"/>
</dbReference>
<dbReference type="FunFam" id="1.20.120.1630:FF:000010">
    <property type="entry name" value="Steroid alpha reductase family protein"/>
    <property type="match status" value="1"/>
</dbReference>
<evidence type="ECO:0000256" key="13">
    <source>
        <dbReference type="ARBA" id="ARBA00023136"/>
    </source>
</evidence>
<evidence type="ECO:0000313" key="20">
    <source>
        <dbReference type="Proteomes" id="UP001283341"/>
    </source>
</evidence>
<evidence type="ECO:0000256" key="1">
    <source>
        <dbReference type="ARBA" id="ARBA00004477"/>
    </source>
</evidence>
<keyword evidence="11" id="KW-0560">Oxidoreductase</keyword>
<name>A0AAE0M0J2_9PEZI</name>
<dbReference type="EC" id="1.3.1.93" evidence="4"/>
<evidence type="ECO:0000256" key="9">
    <source>
        <dbReference type="ARBA" id="ARBA00022857"/>
    </source>
</evidence>